<evidence type="ECO:0000313" key="1">
    <source>
        <dbReference type="EMBL" id="TFK87548.1"/>
    </source>
</evidence>
<proteinExistence type="predicted"/>
<organism evidence="1 2">
    <name type="scientific">Polyporus arcularius HHB13444</name>
    <dbReference type="NCBI Taxonomy" id="1314778"/>
    <lineage>
        <taxon>Eukaryota</taxon>
        <taxon>Fungi</taxon>
        <taxon>Dikarya</taxon>
        <taxon>Basidiomycota</taxon>
        <taxon>Agaricomycotina</taxon>
        <taxon>Agaricomycetes</taxon>
        <taxon>Polyporales</taxon>
        <taxon>Polyporaceae</taxon>
        <taxon>Polyporus</taxon>
    </lineage>
</organism>
<name>A0A5C3PG34_9APHY</name>
<gene>
    <name evidence="1" type="ORF">K466DRAFT_662929</name>
</gene>
<protein>
    <submittedName>
        <fullName evidence="1">Uncharacterized protein</fullName>
    </submittedName>
</protein>
<accession>A0A5C3PG34</accession>
<dbReference type="EMBL" id="ML211148">
    <property type="protein sequence ID" value="TFK87548.1"/>
    <property type="molecule type" value="Genomic_DNA"/>
</dbReference>
<dbReference type="AlphaFoldDB" id="A0A5C3PG34"/>
<dbReference type="Proteomes" id="UP000308197">
    <property type="component" value="Unassembled WGS sequence"/>
</dbReference>
<dbReference type="InParanoid" id="A0A5C3PG34"/>
<dbReference type="STRING" id="1314778.A0A5C3PG34"/>
<keyword evidence="2" id="KW-1185">Reference proteome</keyword>
<sequence>MSASPPALASNAVSQPEHAHVNKKVSNWTQCLDDFWIAFMEDWWGDAGQARLLSDDDIIRVKQMEVLDHFGLLVETDGKLYVREEYKMMFARLSNARKTDTPCVIPGVVLTGNPGTGKSCCAVYVLLRCLAAEQAVIFFTSKGEALYFDKEGIRTCPTADVNAASALAGMTCATPESRILSLIDSPEEAGSVSPAILSAFSFFVLFAAPGHSRYKGRLKVFGDGRLWIMKPWEVEELLTIMTTPGLMPTTDLTFNIEEVRKLRWQYGPCLRDIAEALADPVKFEEDLQDVIESLSMDSIIKLVKAASTTTSIASDRLLMVSRSIAIDPAVLRDDRDVVTFKTASVVDGIRARYKLLELQDAKRHHSACARGPHTATLAGISFEGLALMLLCHGSADFGMCAEYARMTQGSAQNAVPRRFEYHARHSGSTLRIADNRAIELVEGDTTLGFLDPCSLSSARFPDIPTPMPFIRYRYAAEADVTPGFCFVPTAPHDALFDAYFLTVTGQSVTLWIVQVAVHRTHARGLVAVKELVRRAKQRFPQVVVKYLLIAPTVGERLSVQWSMSKELSEVDGEVFVQFVYSYPALTVEDTIRPGYY</sequence>
<dbReference type="PANTHER" id="PTHR33129">
    <property type="entry name" value="PROTEIN KINASE DOMAIN-CONTAINING PROTEIN-RELATED"/>
    <property type="match status" value="1"/>
</dbReference>
<reference evidence="1 2" key="1">
    <citation type="journal article" date="2019" name="Nat. Ecol. Evol.">
        <title>Megaphylogeny resolves global patterns of mushroom evolution.</title>
        <authorList>
            <person name="Varga T."/>
            <person name="Krizsan K."/>
            <person name="Foldi C."/>
            <person name="Dima B."/>
            <person name="Sanchez-Garcia M."/>
            <person name="Sanchez-Ramirez S."/>
            <person name="Szollosi G.J."/>
            <person name="Szarkandi J.G."/>
            <person name="Papp V."/>
            <person name="Albert L."/>
            <person name="Andreopoulos W."/>
            <person name="Angelini C."/>
            <person name="Antonin V."/>
            <person name="Barry K.W."/>
            <person name="Bougher N.L."/>
            <person name="Buchanan P."/>
            <person name="Buyck B."/>
            <person name="Bense V."/>
            <person name="Catcheside P."/>
            <person name="Chovatia M."/>
            <person name="Cooper J."/>
            <person name="Damon W."/>
            <person name="Desjardin D."/>
            <person name="Finy P."/>
            <person name="Geml J."/>
            <person name="Haridas S."/>
            <person name="Hughes K."/>
            <person name="Justo A."/>
            <person name="Karasinski D."/>
            <person name="Kautmanova I."/>
            <person name="Kiss B."/>
            <person name="Kocsube S."/>
            <person name="Kotiranta H."/>
            <person name="LaButti K.M."/>
            <person name="Lechner B.E."/>
            <person name="Liimatainen K."/>
            <person name="Lipzen A."/>
            <person name="Lukacs Z."/>
            <person name="Mihaltcheva S."/>
            <person name="Morgado L.N."/>
            <person name="Niskanen T."/>
            <person name="Noordeloos M.E."/>
            <person name="Ohm R.A."/>
            <person name="Ortiz-Santana B."/>
            <person name="Ovrebo C."/>
            <person name="Racz N."/>
            <person name="Riley R."/>
            <person name="Savchenko A."/>
            <person name="Shiryaev A."/>
            <person name="Soop K."/>
            <person name="Spirin V."/>
            <person name="Szebenyi C."/>
            <person name="Tomsovsky M."/>
            <person name="Tulloss R.E."/>
            <person name="Uehling J."/>
            <person name="Grigoriev I.V."/>
            <person name="Vagvolgyi C."/>
            <person name="Papp T."/>
            <person name="Martin F.M."/>
            <person name="Miettinen O."/>
            <person name="Hibbett D.S."/>
            <person name="Nagy L.G."/>
        </authorList>
    </citation>
    <scope>NUCLEOTIDE SEQUENCE [LARGE SCALE GENOMIC DNA]</scope>
    <source>
        <strain evidence="1 2">HHB13444</strain>
    </source>
</reference>
<evidence type="ECO:0000313" key="2">
    <source>
        <dbReference type="Proteomes" id="UP000308197"/>
    </source>
</evidence>
<dbReference type="PANTHER" id="PTHR33129:SF1">
    <property type="entry name" value="ATP-BINDING PROTEIN"/>
    <property type="match status" value="1"/>
</dbReference>
<dbReference type="InterPro" id="IPR052980">
    <property type="entry name" value="Crinkler_effector"/>
</dbReference>